<dbReference type="InterPro" id="IPR050836">
    <property type="entry name" value="SDS22/Internalin_LRR"/>
</dbReference>
<dbReference type="InterPro" id="IPR032675">
    <property type="entry name" value="LRR_dom_sf"/>
</dbReference>
<dbReference type="Gene3D" id="2.60.40.1220">
    <property type="match status" value="2"/>
</dbReference>
<evidence type="ECO:0000256" key="1">
    <source>
        <dbReference type="ARBA" id="ARBA00009432"/>
    </source>
</evidence>
<reference evidence="7 8" key="1">
    <citation type="submission" date="2007-07" db="EMBL/GenBank/DDBJ databases">
        <title>Annotation of Clostridium perfringens E str. JGS1987.</title>
        <authorList>
            <person name="Paulsen I."/>
            <person name="Sebastian Y."/>
        </authorList>
    </citation>
    <scope>NUCLEOTIDE SEQUENCE [LARGE SCALE GENOMIC DNA]</scope>
    <source>
        <strain evidence="8">E str. JGS1987</strain>
    </source>
</reference>
<evidence type="ECO:0000256" key="5">
    <source>
        <dbReference type="SAM" id="MobiDB-lite"/>
    </source>
</evidence>
<comment type="similarity">
    <text evidence="1">Belongs to the internalin family.</text>
</comment>
<dbReference type="RefSeq" id="WP_003463951.1">
    <property type="nucleotide sequence ID" value="NZ_ABDW01000017.1"/>
</dbReference>
<feature type="chain" id="PRO_5038682121" evidence="6">
    <location>
        <begin position="21"/>
        <end position="817"/>
    </location>
</feature>
<dbReference type="SMART" id="SM00365">
    <property type="entry name" value="LRR_SD22"/>
    <property type="match status" value="6"/>
</dbReference>
<dbReference type="InterPro" id="IPR003591">
    <property type="entry name" value="Leu-rich_rpt_typical-subtyp"/>
</dbReference>
<feature type="compositionally biased region" description="Low complexity" evidence="5">
    <location>
        <begin position="38"/>
        <end position="51"/>
    </location>
</feature>
<proteinExistence type="inferred from homology"/>
<evidence type="ECO:0000313" key="8">
    <source>
        <dbReference type="Proteomes" id="UP000005337"/>
    </source>
</evidence>
<feature type="signal peptide" evidence="6">
    <location>
        <begin position="1"/>
        <end position="20"/>
    </location>
</feature>
<dbReference type="Proteomes" id="UP000005337">
    <property type="component" value="Unassembled WGS sequence"/>
</dbReference>
<feature type="compositionally biased region" description="Low complexity" evidence="5">
    <location>
        <begin position="65"/>
        <end position="75"/>
    </location>
</feature>
<protein>
    <submittedName>
        <fullName evidence="7">Internalin F</fullName>
    </submittedName>
</protein>
<dbReference type="InterPro" id="IPR014755">
    <property type="entry name" value="Cu-Rt/internalin_Ig-like"/>
</dbReference>
<dbReference type="PANTHER" id="PTHR46652:SF3">
    <property type="entry name" value="LEUCINE-RICH REPEAT-CONTAINING PROTEIN 9"/>
    <property type="match status" value="1"/>
</dbReference>
<accession>B1BU24</accession>
<organism evidence="7 8">
    <name type="scientific">Clostridium perfringens E str. JGS1987</name>
    <dbReference type="NCBI Taxonomy" id="451755"/>
    <lineage>
        <taxon>Bacteria</taxon>
        <taxon>Bacillati</taxon>
        <taxon>Bacillota</taxon>
        <taxon>Clostridia</taxon>
        <taxon>Eubacteriales</taxon>
        <taxon>Clostridiaceae</taxon>
        <taxon>Clostridium</taxon>
    </lineage>
</organism>
<dbReference type="InterPro" id="IPR001611">
    <property type="entry name" value="Leu-rich_rpt"/>
</dbReference>
<keyword evidence="3 6" id="KW-0732">Signal</keyword>
<feature type="compositionally biased region" description="Basic and acidic residues" evidence="5">
    <location>
        <begin position="76"/>
        <end position="86"/>
    </location>
</feature>
<dbReference type="PROSITE" id="PS51450">
    <property type="entry name" value="LRR"/>
    <property type="match status" value="7"/>
</dbReference>
<evidence type="ECO:0000256" key="3">
    <source>
        <dbReference type="ARBA" id="ARBA00022729"/>
    </source>
</evidence>
<keyword evidence="4" id="KW-0677">Repeat</keyword>
<name>B1BU24_CLOPF</name>
<evidence type="ECO:0000256" key="6">
    <source>
        <dbReference type="SAM" id="SignalP"/>
    </source>
</evidence>
<comment type="caution">
    <text evidence="7">The sequence shown here is derived from an EMBL/GenBank/DDBJ whole genome shotgun (WGS) entry which is preliminary data.</text>
</comment>
<sequence length="817" mass="90474">MKRKIIILTSILAFSLNVFAPTIFAQNLITDSNIIGSENNVNTNESENKTNQENVENNESKNKISDNSNNKSSNNIEKENTVDKEITTNVDDNIDSSNSDINKEETTEKNIVFNNPNVENQTNETNTDIANEKIPNTSKSQYAYIPDENLKKALNSTLGKGYITTDITISELQNITSLIYNDKNGSRINPISDLTGLEHCTNLTELNLDSNNIKDISKLSKLTKLNSLMLGWNRGITDISPLSGLTYLKTLDLEGNQISDIGALRGLINLMDLNLILNKISDISPLKNLQNVRALVNNQKLTAEDVKSIGPKAEVYNIVKDLDGNFVEITSHEEGHTYDSSTHKVTFNEITQTDNQSYNFNKSFKNVNFVEITSHGEDYTYDSSTHKVTFNEITQTGNQSYNFNKSFKNVNSYVNFSGTVAQNILYDQIIEIPDPNFKICLNRNIYKTNNTSKDNADITLSQLEGLESIVRYNVSNIKNIKGVEYCKNLIGFRLQSENISDISLLSGLTKLNTIQLNNNKISNISPLSNLPNLSILYLSDNNISDISPLSGLTNLTTLFINNNKIFYLSSLDNFKANSLNITMKNQSVTLEKTVVDDGSVKIINPVTFPEFYEGNPNVSISHSGSIEYVKEGNKLNLSSLSDSINEFTINESATINNTNINGTYSVNIALPVEHVSTIKVDLPTSMTFNVVTNTVDSEPIFATADYTINNRGKKPVSITPSYTVTSPGGIDLVESISKKDISRDDNIKIAVKLKDLSTNEDILSVVNGKTGTQFSVEAESNIKLRLEPGTNGMADAKKEQLSDTKTTSGKMTFIISN</sequence>
<dbReference type="InterPro" id="IPR014756">
    <property type="entry name" value="Ig_E-set"/>
</dbReference>
<dbReference type="SMART" id="SM00369">
    <property type="entry name" value="LRR_TYP"/>
    <property type="match status" value="5"/>
</dbReference>
<feature type="region of interest" description="Disordered" evidence="5">
    <location>
        <begin position="38"/>
        <end position="101"/>
    </location>
</feature>
<dbReference type="SUPFAM" id="SSF81296">
    <property type="entry name" value="E set domains"/>
    <property type="match status" value="1"/>
</dbReference>
<dbReference type="Pfam" id="PF12799">
    <property type="entry name" value="LRR_4"/>
    <property type="match status" value="2"/>
</dbReference>
<dbReference type="Gene3D" id="3.80.10.10">
    <property type="entry name" value="Ribonuclease Inhibitor"/>
    <property type="match status" value="2"/>
</dbReference>
<dbReference type="AlphaFoldDB" id="B1BU24"/>
<evidence type="ECO:0000313" key="7">
    <source>
        <dbReference type="EMBL" id="EDT14801.1"/>
    </source>
</evidence>
<evidence type="ECO:0000256" key="4">
    <source>
        <dbReference type="ARBA" id="ARBA00022737"/>
    </source>
</evidence>
<evidence type="ECO:0000256" key="2">
    <source>
        <dbReference type="ARBA" id="ARBA00022614"/>
    </source>
</evidence>
<dbReference type="PANTHER" id="PTHR46652">
    <property type="entry name" value="LEUCINE-RICH REPEAT AND IQ DOMAIN-CONTAINING PROTEIN 1-RELATED"/>
    <property type="match status" value="1"/>
</dbReference>
<dbReference type="InterPro" id="IPR025875">
    <property type="entry name" value="Leu-rich_rpt_4"/>
</dbReference>
<gene>
    <name evidence="7" type="ORF">AC3_0164</name>
</gene>
<dbReference type="EMBL" id="ABDW01000017">
    <property type="protein sequence ID" value="EDT14801.1"/>
    <property type="molecule type" value="Genomic_DNA"/>
</dbReference>
<dbReference type="SUPFAM" id="SSF52058">
    <property type="entry name" value="L domain-like"/>
    <property type="match status" value="1"/>
</dbReference>
<keyword evidence="2" id="KW-0433">Leucine-rich repeat</keyword>